<keyword evidence="2 5" id="KW-0812">Transmembrane</keyword>
<keyword evidence="5" id="KW-1278">Translocase</keyword>
<dbReference type="STRING" id="1610493.RPIT_02695"/>
<protein>
    <recommendedName>
        <fullName evidence="5">NADH-quinone oxidoreductase subunit N</fullName>
        <ecNumber evidence="5">7.1.1.-</ecNumber>
    </recommendedName>
    <alternativeName>
        <fullName evidence="5">NADH dehydrogenase I subunit N</fullName>
    </alternativeName>
    <alternativeName>
        <fullName evidence="5">NDH-1 subunit N</fullName>
    </alternativeName>
</protein>
<feature type="domain" description="NADH:quinone oxidoreductase/Mrp antiporter transmembrane" evidence="7">
    <location>
        <begin position="161"/>
        <end position="465"/>
    </location>
</feature>
<comment type="subcellular location">
    <subcellularLocation>
        <location evidence="5">Cell membrane</location>
        <topology evidence="5">Multi-pass membrane protein</topology>
    </subcellularLocation>
    <subcellularLocation>
        <location evidence="1">Endomembrane system</location>
        <topology evidence="1">Multi-pass membrane protein</topology>
    </subcellularLocation>
    <subcellularLocation>
        <location evidence="6">Membrane</location>
        <topology evidence="6">Multi-pass membrane protein</topology>
    </subcellularLocation>
</comment>
<feature type="transmembrane region" description="Helical" evidence="5">
    <location>
        <begin position="280"/>
        <end position="301"/>
    </location>
</feature>
<dbReference type="GO" id="GO:0008137">
    <property type="term" value="F:NADH dehydrogenase (ubiquinone) activity"/>
    <property type="evidence" value="ECO:0007669"/>
    <property type="project" value="InterPro"/>
</dbReference>
<evidence type="ECO:0000256" key="1">
    <source>
        <dbReference type="ARBA" id="ARBA00004127"/>
    </source>
</evidence>
<feature type="transmembrane region" description="Helical" evidence="5">
    <location>
        <begin position="144"/>
        <end position="161"/>
    </location>
</feature>
<evidence type="ECO:0000256" key="6">
    <source>
        <dbReference type="RuleBase" id="RU000320"/>
    </source>
</evidence>
<dbReference type="KEGG" id="tfl:RPIT_02695"/>
<dbReference type="GO" id="GO:0042773">
    <property type="term" value="P:ATP synthesis coupled electron transport"/>
    <property type="evidence" value="ECO:0007669"/>
    <property type="project" value="InterPro"/>
</dbReference>
<dbReference type="OrthoDB" id="9811718at2"/>
<dbReference type="EC" id="7.1.1.-" evidence="5"/>
<feature type="transmembrane region" description="Helical" evidence="5">
    <location>
        <begin position="339"/>
        <end position="361"/>
    </location>
</feature>
<dbReference type="NCBIfam" id="NF004441">
    <property type="entry name" value="PRK05777.1-4"/>
    <property type="match status" value="1"/>
</dbReference>
<dbReference type="EMBL" id="CP019605">
    <property type="protein sequence ID" value="AQP43858.1"/>
    <property type="molecule type" value="Genomic_DNA"/>
</dbReference>
<dbReference type="GO" id="GO:0005886">
    <property type="term" value="C:plasma membrane"/>
    <property type="evidence" value="ECO:0007669"/>
    <property type="project" value="UniProtKB-SubCell"/>
</dbReference>
<dbReference type="GO" id="GO:0050136">
    <property type="term" value="F:NADH dehydrogenase (quinone) (non-electrogenic) activity"/>
    <property type="evidence" value="ECO:0007669"/>
    <property type="project" value="UniProtKB-UniRule"/>
</dbReference>
<dbReference type="HAMAP" id="MF_00445">
    <property type="entry name" value="NDH1_NuoN_1"/>
    <property type="match status" value="1"/>
</dbReference>
<comment type="subunit">
    <text evidence="5">NDH-1 is composed of 14 different subunits. Subunits NuoA, H, J, K, L, M, N constitute the membrane sector of the complex.</text>
</comment>
<dbReference type="Proteomes" id="UP000188324">
    <property type="component" value="Chromosome"/>
</dbReference>
<feature type="transmembrane region" description="Helical" evidence="5">
    <location>
        <begin position="47"/>
        <end position="69"/>
    </location>
</feature>
<comment type="catalytic activity">
    <reaction evidence="5">
        <text>a quinone + NADH + 5 H(+)(in) = a quinol + NAD(+) + 4 H(+)(out)</text>
        <dbReference type="Rhea" id="RHEA:57888"/>
        <dbReference type="ChEBI" id="CHEBI:15378"/>
        <dbReference type="ChEBI" id="CHEBI:24646"/>
        <dbReference type="ChEBI" id="CHEBI:57540"/>
        <dbReference type="ChEBI" id="CHEBI:57945"/>
        <dbReference type="ChEBI" id="CHEBI:132124"/>
    </reaction>
</comment>
<keyword evidence="4 5" id="KW-0472">Membrane</keyword>
<dbReference type="RefSeq" id="WP_077340350.1">
    <property type="nucleotide sequence ID" value="NZ_CP019605.1"/>
</dbReference>
<feature type="transmembrane region" description="Helical" evidence="5">
    <location>
        <begin position="20"/>
        <end position="40"/>
    </location>
</feature>
<gene>
    <name evidence="5" type="primary">nuoN</name>
    <name evidence="8" type="ORF">RPIT_02695</name>
</gene>
<feature type="transmembrane region" description="Helical" evidence="5">
    <location>
        <begin position="241"/>
        <end position="268"/>
    </location>
</feature>
<comment type="similarity">
    <text evidence="5">Belongs to the complex I subunit 2 family.</text>
</comment>
<organism evidence="8 9">
    <name type="scientific">Tessaracoccus flavus</name>
    <dbReference type="NCBI Taxonomy" id="1610493"/>
    <lineage>
        <taxon>Bacteria</taxon>
        <taxon>Bacillati</taxon>
        <taxon>Actinomycetota</taxon>
        <taxon>Actinomycetes</taxon>
        <taxon>Propionibacteriales</taxon>
        <taxon>Propionibacteriaceae</taxon>
        <taxon>Tessaracoccus</taxon>
    </lineage>
</organism>
<feature type="transmembrane region" description="Helical" evidence="5">
    <location>
        <begin position="89"/>
        <end position="107"/>
    </location>
</feature>
<keyword evidence="5" id="KW-0874">Quinone</keyword>
<name>A0A1Q2CCL5_9ACTN</name>
<evidence type="ECO:0000313" key="8">
    <source>
        <dbReference type="EMBL" id="AQP43858.1"/>
    </source>
</evidence>
<dbReference type="GO" id="GO:0012505">
    <property type="term" value="C:endomembrane system"/>
    <property type="evidence" value="ECO:0007669"/>
    <property type="project" value="UniProtKB-SubCell"/>
</dbReference>
<dbReference type="GO" id="GO:0048038">
    <property type="term" value="F:quinone binding"/>
    <property type="evidence" value="ECO:0007669"/>
    <property type="project" value="UniProtKB-KW"/>
</dbReference>
<keyword evidence="3 5" id="KW-1133">Transmembrane helix</keyword>
<feature type="transmembrane region" description="Helical" evidence="5">
    <location>
        <begin position="495"/>
        <end position="514"/>
    </location>
</feature>
<dbReference type="InterPro" id="IPR001750">
    <property type="entry name" value="ND/Mrp_TM"/>
</dbReference>
<evidence type="ECO:0000256" key="3">
    <source>
        <dbReference type="ARBA" id="ARBA00022989"/>
    </source>
</evidence>
<feature type="transmembrane region" description="Helical" evidence="5">
    <location>
        <begin position="415"/>
        <end position="439"/>
    </location>
</feature>
<comment type="function">
    <text evidence="5">NDH-1 shuttles electrons from NADH, via FMN and iron-sulfur (Fe-S) centers, to quinones in the respiratory chain. The immediate electron acceptor for the enzyme in this species is believed to be a menaquinone. Couples the redox reaction to proton translocation (for every two electrons transferred, four hydrogen ions are translocated across the cytoplasmic membrane), and thus conserves the redox energy in a proton gradient.</text>
</comment>
<evidence type="ECO:0000313" key="9">
    <source>
        <dbReference type="Proteomes" id="UP000188324"/>
    </source>
</evidence>
<dbReference type="NCBIfam" id="TIGR01770">
    <property type="entry name" value="NDH_I_N"/>
    <property type="match status" value="1"/>
</dbReference>
<feature type="transmembrane region" description="Helical" evidence="5">
    <location>
        <begin position="167"/>
        <end position="185"/>
    </location>
</feature>
<feature type="transmembrane region" description="Helical" evidence="5">
    <location>
        <begin position="313"/>
        <end position="332"/>
    </location>
</feature>
<feature type="transmembrane region" description="Helical" evidence="5">
    <location>
        <begin position="197"/>
        <end position="221"/>
    </location>
</feature>
<feature type="transmembrane region" description="Helical" evidence="5">
    <location>
        <begin position="451"/>
        <end position="475"/>
    </location>
</feature>
<keyword evidence="5" id="KW-0520">NAD</keyword>
<evidence type="ECO:0000256" key="5">
    <source>
        <dbReference type="HAMAP-Rule" id="MF_00445"/>
    </source>
</evidence>
<keyword evidence="9" id="KW-1185">Reference proteome</keyword>
<evidence type="ECO:0000256" key="2">
    <source>
        <dbReference type="ARBA" id="ARBA00022692"/>
    </source>
</evidence>
<sequence length="530" mass="56257">MIALLETLPQLPLPELEWMLLSPLLVLFAAACLGVLLEAVVPRDYRYIVQSGVAFIAVIAALGLTIINWIEGQQQLVAMDLLAIDGPAYVFWTLLLIAGLGGVALFAERGLGGGQSAFASSAATVPGSPLEREADRMRREHTEIFPLLLFALFGMMIFASANDLLTLFVALEIFSLPLYLMTGMARRRRLLSQEAALKYFLLGSLASAIMLYGIAMLYGFAGGFALADIDQAVVSQTASSHSWLLLIGMLLLSVGLLFKIGAVPFHAWTPDAYMGAPSPVTGFMAVATKTAAVAALLRVFYVALAGLAWDWQLLFAVVAVLTMLLGVTVALAQNDLKRLLAYSSIAHAGFILVAVVGAVAAGENVYVSSVGSIGFYLLTYGLATLGAFAIVMMVRRSGGEANGIDAWRGLGRRNPIVAALMTLFMLSFAGIPLTAGFIGKLTVFAAAWAGGYGWLVLVAVVMSVIAAFFYLKVVVAMWFQDADDATVGTVETPSLWTWSVLVVTGVATLVLGLIPGGVLQLIADAAQFIR</sequence>
<keyword evidence="5" id="KW-0813">Transport</keyword>
<evidence type="ECO:0000259" key="7">
    <source>
        <dbReference type="Pfam" id="PF00361"/>
    </source>
</evidence>
<evidence type="ECO:0000256" key="4">
    <source>
        <dbReference type="ARBA" id="ARBA00023136"/>
    </source>
</evidence>
<dbReference type="Pfam" id="PF00361">
    <property type="entry name" value="Proton_antipo_M"/>
    <property type="match status" value="1"/>
</dbReference>
<keyword evidence="5" id="KW-1003">Cell membrane</keyword>
<reference evidence="8 9" key="1">
    <citation type="journal article" date="2016" name="Int. J. Syst. Evol. Microbiol.">
        <title>Tessaracoccus flavus sp. nov., isolated from the drainage system of a lindane-producing factory.</title>
        <authorList>
            <person name="Kumari R."/>
            <person name="Singh P."/>
            <person name="Schumann P."/>
            <person name="Lal R."/>
        </authorList>
    </citation>
    <scope>NUCLEOTIDE SEQUENCE [LARGE SCALE GENOMIC DNA]</scope>
    <source>
        <strain evidence="8 9">RP1T</strain>
    </source>
</reference>
<proteinExistence type="inferred from homology"/>
<feature type="transmembrane region" description="Helical" evidence="5">
    <location>
        <begin position="373"/>
        <end position="394"/>
    </location>
</feature>
<dbReference type="InterPro" id="IPR010096">
    <property type="entry name" value="NADH-Q_OxRdtase_suN/2"/>
</dbReference>
<dbReference type="AlphaFoldDB" id="A0A1Q2CCL5"/>
<dbReference type="PANTHER" id="PTHR22773">
    <property type="entry name" value="NADH DEHYDROGENASE"/>
    <property type="match status" value="1"/>
</dbReference>
<accession>A0A1Q2CCL5</accession>